<organism evidence="2 3">
    <name type="scientific">Cytobacillus purgationiresistens</name>
    <dbReference type="NCBI Taxonomy" id="863449"/>
    <lineage>
        <taxon>Bacteria</taxon>
        <taxon>Bacillati</taxon>
        <taxon>Bacillota</taxon>
        <taxon>Bacilli</taxon>
        <taxon>Bacillales</taxon>
        <taxon>Bacillaceae</taxon>
        <taxon>Cytobacillus</taxon>
    </lineage>
</organism>
<keyword evidence="1" id="KW-0732">Signal</keyword>
<reference evidence="2 3" key="1">
    <citation type="submission" date="2023-07" db="EMBL/GenBank/DDBJ databases">
        <title>Genomic Encyclopedia of Type Strains, Phase IV (KMG-IV): sequencing the most valuable type-strain genomes for metagenomic binning, comparative biology and taxonomic classification.</title>
        <authorList>
            <person name="Goeker M."/>
        </authorList>
    </citation>
    <scope>NUCLEOTIDE SEQUENCE [LARGE SCALE GENOMIC DNA]</scope>
    <source>
        <strain evidence="2 3">DSM 23494</strain>
    </source>
</reference>
<dbReference type="EMBL" id="JAUSUB010000002">
    <property type="protein sequence ID" value="MDQ0268897.1"/>
    <property type="molecule type" value="Genomic_DNA"/>
</dbReference>
<name>A0ABU0ADK9_9BACI</name>
<evidence type="ECO:0000313" key="2">
    <source>
        <dbReference type="EMBL" id="MDQ0268897.1"/>
    </source>
</evidence>
<keyword evidence="3" id="KW-1185">Reference proteome</keyword>
<dbReference type="RefSeq" id="WP_307472013.1">
    <property type="nucleotide sequence ID" value="NZ_JAUSUB010000002.1"/>
</dbReference>
<accession>A0ABU0ADK9</accession>
<feature type="signal peptide" evidence="1">
    <location>
        <begin position="1"/>
        <end position="24"/>
    </location>
</feature>
<protein>
    <submittedName>
        <fullName evidence="2">Uncharacterized protein</fullName>
    </submittedName>
</protein>
<evidence type="ECO:0000313" key="3">
    <source>
        <dbReference type="Proteomes" id="UP001238088"/>
    </source>
</evidence>
<evidence type="ECO:0000256" key="1">
    <source>
        <dbReference type="SAM" id="SignalP"/>
    </source>
</evidence>
<dbReference type="Proteomes" id="UP001238088">
    <property type="component" value="Unassembled WGS sequence"/>
</dbReference>
<sequence length="42" mass="4768">MKKWFVRLGLVSILTIAIVSPASAAGEVNPDWCRDTQCWIQY</sequence>
<gene>
    <name evidence="2" type="ORF">J2S17_000766</name>
</gene>
<proteinExistence type="predicted"/>
<feature type="chain" id="PRO_5047218134" evidence="1">
    <location>
        <begin position="25"/>
        <end position="42"/>
    </location>
</feature>
<comment type="caution">
    <text evidence="2">The sequence shown here is derived from an EMBL/GenBank/DDBJ whole genome shotgun (WGS) entry which is preliminary data.</text>
</comment>